<dbReference type="KEGG" id="fwa:DCMF_21895"/>
<reference evidence="2 3" key="1">
    <citation type="submission" date="2016-10" db="EMBL/GenBank/DDBJ databases">
        <title>Complete Genome Sequence of Peptococcaceae strain DCMF.</title>
        <authorList>
            <person name="Edwards R.J."/>
            <person name="Holland S.I."/>
            <person name="Deshpande N.P."/>
            <person name="Wong Y.K."/>
            <person name="Ertan H."/>
            <person name="Manefield M."/>
            <person name="Russell T.L."/>
            <person name="Lee M.J."/>
        </authorList>
    </citation>
    <scope>NUCLEOTIDE SEQUENCE [LARGE SCALE GENOMIC DNA]</scope>
    <source>
        <strain evidence="2 3">DCMF</strain>
    </source>
</reference>
<evidence type="ECO:0000256" key="1">
    <source>
        <dbReference type="SAM" id="Phobius"/>
    </source>
</evidence>
<sequence>MKSYLLVALFCMFMALSLTVKGTFFEIIKNVFAWGGLVFFALLLKEIWKVKVLSGKSNKWDEDP</sequence>
<dbReference type="RefSeq" id="WP_148136396.1">
    <property type="nucleotide sequence ID" value="NZ_CP017634.1"/>
</dbReference>
<dbReference type="AlphaFoldDB" id="A0A3G1KXG0"/>
<gene>
    <name evidence="2" type="ORF">DCMF_21895</name>
</gene>
<keyword evidence="1" id="KW-1133">Transmembrane helix</keyword>
<evidence type="ECO:0000313" key="2">
    <source>
        <dbReference type="EMBL" id="ATW27059.1"/>
    </source>
</evidence>
<accession>A0A3G1KXG0</accession>
<feature type="transmembrane region" description="Helical" evidence="1">
    <location>
        <begin position="31"/>
        <end position="48"/>
    </location>
</feature>
<protein>
    <submittedName>
        <fullName evidence="2">Uncharacterized protein</fullName>
    </submittedName>
</protein>
<keyword evidence="1" id="KW-0472">Membrane</keyword>
<organism evidence="2 3">
    <name type="scientific">Formimonas warabiya</name>
    <dbReference type="NCBI Taxonomy" id="1761012"/>
    <lineage>
        <taxon>Bacteria</taxon>
        <taxon>Bacillati</taxon>
        <taxon>Bacillota</taxon>
        <taxon>Clostridia</taxon>
        <taxon>Eubacteriales</taxon>
        <taxon>Peptococcaceae</taxon>
        <taxon>Candidatus Formimonas</taxon>
    </lineage>
</organism>
<keyword evidence="3" id="KW-1185">Reference proteome</keyword>
<dbReference type="Proteomes" id="UP000323521">
    <property type="component" value="Chromosome"/>
</dbReference>
<proteinExistence type="predicted"/>
<dbReference type="EMBL" id="CP017634">
    <property type="protein sequence ID" value="ATW27059.1"/>
    <property type="molecule type" value="Genomic_DNA"/>
</dbReference>
<evidence type="ECO:0000313" key="3">
    <source>
        <dbReference type="Proteomes" id="UP000323521"/>
    </source>
</evidence>
<name>A0A3G1KXG0_FORW1</name>
<keyword evidence="1" id="KW-0812">Transmembrane</keyword>